<sequence>MLISYVAGKKSTLELEGRLVQITIVRDFEPWNILYLMVISFDADLSDLDIEGNV</sequence>
<keyword evidence="2" id="KW-1185">Reference proteome</keyword>
<accession>W6QCJ1</accession>
<dbReference type="Proteomes" id="UP000030686">
    <property type="component" value="Unassembled WGS sequence"/>
</dbReference>
<gene>
    <name evidence="1" type="ORF">PROQFM164_S03g000495</name>
</gene>
<dbReference type="EMBL" id="HG792017">
    <property type="protein sequence ID" value="CDM33771.1"/>
    <property type="molecule type" value="Genomic_DNA"/>
</dbReference>
<organism evidence="1 2">
    <name type="scientific">Penicillium roqueforti (strain FM164)</name>
    <dbReference type="NCBI Taxonomy" id="1365484"/>
    <lineage>
        <taxon>Eukaryota</taxon>
        <taxon>Fungi</taxon>
        <taxon>Dikarya</taxon>
        <taxon>Ascomycota</taxon>
        <taxon>Pezizomycotina</taxon>
        <taxon>Eurotiomycetes</taxon>
        <taxon>Eurotiomycetidae</taxon>
        <taxon>Eurotiales</taxon>
        <taxon>Aspergillaceae</taxon>
        <taxon>Penicillium</taxon>
    </lineage>
</organism>
<protein>
    <submittedName>
        <fullName evidence="1">Genomic scaffold, ProqFM164S03</fullName>
    </submittedName>
</protein>
<evidence type="ECO:0000313" key="1">
    <source>
        <dbReference type="EMBL" id="CDM33771.1"/>
    </source>
</evidence>
<dbReference type="OrthoDB" id="4364634at2759"/>
<name>W6QCJ1_PENRF</name>
<reference evidence="1" key="1">
    <citation type="journal article" date="2014" name="Nat. Commun.">
        <title>Multiple recent horizontal transfers of a large genomic region in cheese making fungi.</title>
        <authorList>
            <person name="Cheeseman K."/>
            <person name="Ropars J."/>
            <person name="Renault P."/>
            <person name="Dupont J."/>
            <person name="Gouzy J."/>
            <person name="Branca A."/>
            <person name="Abraham A.L."/>
            <person name="Ceppi M."/>
            <person name="Conseiller E."/>
            <person name="Debuchy R."/>
            <person name="Malagnac F."/>
            <person name="Goarin A."/>
            <person name="Silar P."/>
            <person name="Lacoste S."/>
            <person name="Sallet E."/>
            <person name="Bensimon A."/>
            <person name="Giraud T."/>
            <person name="Brygoo Y."/>
        </authorList>
    </citation>
    <scope>NUCLEOTIDE SEQUENCE [LARGE SCALE GENOMIC DNA]</scope>
    <source>
        <strain evidence="1">FM164</strain>
    </source>
</reference>
<proteinExistence type="predicted"/>
<evidence type="ECO:0000313" key="2">
    <source>
        <dbReference type="Proteomes" id="UP000030686"/>
    </source>
</evidence>
<dbReference type="STRING" id="1365484.W6QCJ1"/>
<dbReference type="AlphaFoldDB" id="W6QCJ1"/>